<sequence>MAEFDPKVRFAQSPVARLATITPDGMPHLVPVVFALDHDVVYTAVDAKPKTTRRLRRLTNIETSPQASVLVDHYADDWTQLWWIRVDGVAAIHRDGEVMHTGYRLLRAKYPQYQSVPLDGPVIAVAVRRWSSWHA</sequence>
<gene>
    <name evidence="3" type="ORF">AWC22_27795</name>
</gene>
<dbReference type="STRING" id="486698.AWC22_27795"/>
<dbReference type="Proteomes" id="UP000193087">
    <property type="component" value="Unassembled WGS sequence"/>
</dbReference>
<evidence type="ECO:0000313" key="3">
    <source>
        <dbReference type="EMBL" id="ORW67309.1"/>
    </source>
</evidence>
<organism evidence="3 4">
    <name type="scientific">Mycobacterium riyadhense</name>
    <dbReference type="NCBI Taxonomy" id="486698"/>
    <lineage>
        <taxon>Bacteria</taxon>
        <taxon>Bacillati</taxon>
        <taxon>Actinomycetota</taxon>
        <taxon>Actinomycetes</taxon>
        <taxon>Mycobacteriales</taxon>
        <taxon>Mycobacteriaceae</taxon>
        <taxon>Mycobacterium</taxon>
    </lineage>
</organism>
<feature type="domain" description="Pyridoxamine 5'-phosphate oxidase N-terminal" evidence="2">
    <location>
        <begin position="10"/>
        <end position="133"/>
    </location>
</feature>
<keyword evidence="1" id="KW-0560">Oxidoreductase</keyword>
<dbReference type="Pfam" id="PF01243">
    <property type="entry name" value="PNPOx_N"/>
    <property type="match status" value="1"/>
</dbReference>
<dbReference type="NCBIfam" id="TIGR03668">
    <property type="entry name" value="Rv0121_F420"/>
    <property type="match status" value="1"/>
</dbReference>
<dbReference type="GeneID" id="93492403"/>
<dbReference type="SUPFAM" id="SSF50475">
    <property type="entry name" value="FMN-binding split barrel"/>
    <property type="match status" value="1"/>
</dbReference>
<keyword evidence="4" id="KW-1185">Reference proteome</keyword>
<evidence type="ECO:0000259" key="2">
    <source>
        <dbReference type="Pfam" id="PF01243"/>
    </source>
</evidence>
<evidence type="ECO:0000256" key="1">
    <source>
        <dbReference type="ARBA" id="ARBA00023002"/>
    </source>
</evidence>
<dbReference type="InterPro" id="IPR012349">
    <property type="entry name" value="Split_barrel_FMN-bd"/>
</dbReference>
<comment type="caution">
    <text evidence="3">The sequence shown here is derived from an EMBL/GenBank/DDBJ whole genome shotgun (WGS) entry which is preliminary data.</text>
</comment>
<accession>A0A1X2BVZ9</accession>
<dbReference type="InterPro" id="IPR011576">
    <property type="entry name" value="Pyridox_Oxase_N"/>
</dbReference>
<dbReference type="RefSeq" id="WP_085252341.1">
    <property type="nucleotide sequence ID" value="NZ_CAJMWI010000001.1"/>
</dbReference>
<dbReference type="GO" id="GO:0005829">
    <property type="term" value="C:cytosol"/>
    <property type="evidence" value="ECO:0007669"/>
    <property type="project" value="TreeGrafter"/>
</dbReference>
<dbReference type="InterPro" id="IPR052019">
    <property type="entry name" value="F420H2_bilvrd_red/Heme_oxyg"/>
</dbReference>
<dbReference type="GO" id="GO:0070967">
    <property type="term" value="F:coenzyme F420 binding"/>
    <property type="evidence" value="ECO:0007669"/>
    <property type="project" value="TreeGrafter"/>
</dbReference>
<dbReference type="InterPro" id="IPR019967">
    <property type="entry name" value="F420-dep_enz_PPOX_Rv0121"/>
</dbReference>
<dbReference type="AlphaFoldDB" id="A0A1X2BVZ9"/>
<dbReference type="OrthoDB" id="9812086at2"/>
<dbReference type="Gene3D" id="2.30.110.10">
    <property type="entry name" value="Electron Transport, Fmn-binding Protein, Chain A"/>
    <property type="match status" value="1"/>
</dbReference>
<evidence type="ECO:0000313" key="4">
    <source>
        <dbReference type="Proteomes" id="UP000193087"/>
    </source>
</evidence>
<dbReference type="GO" id="GO:0016627">
    <property type="term" value="F:oxidoreductase activity, acting on the CH-CH group of donors"/>
    <property type="evidence" value="ECO:0007669"/>
    <property type="project" value="TreeGrafter"/>
</dbReference>
<dbReference type="EMBL" id="LQPQ01000182">
    <property type="protein sequence ID" value="ORW67309.1"/>
    <property type="molecule type" value="Genomic_DNA"/>
</dbReference>
<reference evidence="3 4" key="1">
    <citation type="submission" date="2016-01" db="EMBL/GenBank/DDBJ databases">
        <title>The new phylogeny of the genus Mycobacterium.</title>
        <authorList>
            <person name="Tarcisio F."/>
            <person name="Conor M."/>
            <person name="Antonella G."/>
            <person name="Elisabetta G."/>
            <person name="Giulia F.S."/>
            <person name="Sara T."/>
            <person name="Anna F."/>
            <person name="Clotilde B."/>
            <person name="Roberto B."/>
            <person name="Veronica D.S."/>
            <person name="Fabio R."/>
            <person name="Monica P."/>
            <person name="Olivier J."/>
            <person name="Enrico T."/>
            <person name="Nicola S."/>
        </authorList>
    </citation>
    <scope>NUCLEOTIDE SEQUENCE [LARGE SCALE GENOMIC DNA]</scope>
    <source>
        <strain evidence="3 4">DSM 45176</strain>
    </source>
</reference>
<name>A0A1X2BVZ9_9MYCO</name>
<protein>
    <submittedName>
        <fullName evidence="3">F420-dependent protein</fullName>
    </submittedName>
</protein>
<dbReference type="PANTHER" id="PTHR35176">
    <property type="entry name" value="HEME OXYGENASE HI_0854-RELATED"/>
    <property type="match status" value="1"/>
</dbReference>
<dbReference type="PANTHER" id="PTHR35176:SF2">
    <property type="entry name" value="F420H(2)-DEPENDENT REDUCTASE RV1155"/>
    <property type="match status" value="1"/>
</dbReference>
<proteinExistence type="predicted"/>